<organism evidence="2 3">
    <name type="scientific">Liparis tanakae</name>
    <name type="common">Tanaka's snailfish</name>
    <dbReference type="NCBI Taxonomy" id="230148"/>
    <lineage>
        <taxon>Eukaryota</taxon>
        <taxon>Metazoa</taxon>
        <taxon>Chordata</taxon>
        <taxon>Craniata</taxon>
        <taxon>Vertebrata</taxon>
        <taxon>Euteleostomi</taxon>
        <taxon>Actinopterygii</taxon>
        <taxon>Neopterygii</taxon>
        <taxon>Teleostei</taxon>
        <taxon>Neoteleostei</taxon>
        <taxon>Acanthomorphata</taxon>
        <taxon>Eupercaria</taxon>
        <taxon>Perciformes</taxon>
        <taxon>Cottioidei</taxon>
        <taxon>Cottales</taxon>
        <taxon>Liparidae</taxon>
        <taxon>Liparis</taxon>
    </lineage>
</organism>
<evidence type="ECO:0000313" key="2">
    <source>
        <dbReference type="EMBL" id="TNN33029.1"/>
    </source>
</evidence>
<name>A0A4Z2EW48_9TELE</name>
<proteinExistence type="predicted"/>
<evidence type="ECO:0000313" key="3">
    <source>
        <dbReference type="Proteomes" id="UP000314294"/>
    </source>
</evidence>
<comment type="caution">
    <text evidence="2">The sequence shown here is derived from an EMBL/GenBank/DDBJ whole genome shotgun (WGS) entry which is preliminary data.</text>
</comment>
<evidence type="ECO:0000256" key="1">
    <source>
        <dbReference type="SAM" id="MobiDB-lite"/>
    </source>
</evidence>
<sequence>MPKRPTMQGWQDRCKEMQYSRRKPCSFVEALGITFKAMGVPEEDAVVRTPEAMRDQQHFAVLPSADLLDHVEVLVDLQPPDALSRQLHELVDQAAVHQAQLDHLDRTDPSRPSGPSSHRRLSSAVSAPVYQLLLQRTHISQPEQATPPRRHTVHFRSTAQRLKWDML</sequence>
<feature type="region of interest" description="Disordered" evidence="1">
    <location>
        <begin position="102"/>
        <end position="123"/>
    </location>
</feature>
<gene>
    <name evidence="2" type="ORF">EYF80_056806</name>
</gene>
<dbReference type="EMBL" id="SRLO01002384">
    <property type="protein sequence ID" value="TNN33029.1"/>
    <property type="molecule type" value="Genomic_DNA"/>
</dbReference>
<keyword evidence="3" id="KW-1185">Reference proteome</keyword>
<dbReference type="AlphaFoldDB" id="A0A4Z2EW48"/>
<accession>A0A4Z2EW48</accession>
<dbReference type="Proteomes" id="UP000314294">
    <property type="component" value="Unassembled WGS sequence"/>
</dbReference>
<reference evidence="2 3" key="1">
    <citation type="submission" date="2019-03" db="EMBL/GenBank/DDBJ databases">
        <title>First draft genome of Liparis tanakae, snailfish: a comprehensive survey of snailfish specific genes.</title>
        <authorList>
            <person name="Kim W."/>
            <person name="Song I."/>
            <person name="Jeong J.-H."/>
            <person name="Kim D."/>
            <person name="Kim S."/>
            <person name="Ryu S."/>
            <person name="Song J.Y."/>
            <person name="Lee S.K."/>
        </authorList>
    </citation>
    <scope>NUCLEOTIDE SEQUENCE [LARGE SCALE GENOMIC DNA]</scope>
    <source>
        <tissue evidence="2">Muscle</tissue>
    </source>
</reference>
<protein>
    <submittedName>
        <fullName evidence="2">Uncharacterized protein</fullName>
    </submittedName>
</protein>